<accession>F2L0J2</accession>
<dbReference type="Pfam" id="PF05168">
    <property type="entry name" value="HEPN"/>
    <property type="match status" value="1"/>
</dbReference>
<dbReference type="SUPFAM" id="SSF81593">
    <property type="entry name" value="Nucleotidyltransferase substrate binding subunit/domain"/>
    <property type="match status" value="1"/>
</dbReference>
<dbReference type="STRING" id="999630.TUZN_1195"/>
<dbReference type="PROSITE" id="PS50910">
    <property type="entry name" value="HEPN"/>
    <property type="match status" value="1"/>
</dbReference>
<dbReference type="RefSeq" id="WP_013680010.1">
    <property type="nucleotide sequence ID" value="NC_015315.1"/>
</dbReference>
<dbReference type="HOGENOM" id="CLU_123170_2_0_2"/>
<dbReference type="Proteomes" id="UP000008138">
    <property type="component" value="Chromosome"/>
</dbReference>
<gene>
    <name evidence="2" type="ordered locus">TUZN_1195</name>
</gene>
<keyword evidence="3" id="KW-1185">Reference proteome</keyword>
<protein>
    <submittedName>
        <fullName evidence="2">HEPN domain protein</fullName>
    </submittedName>
</protein>
<evidence type="ECO:0000313" key="2">
    <source>
        <dbReference type="EMBL" id="AEA12674.1"/>
    </source>
</evidence>
<organism evidence="2 3">
    <name type="scientific">Thermoproteus uzoniensis (strain 768-20)</name>
    <dbReference type="NCBI Taxonomy" id="999630"/>
    <lineage>
        <taxon>Archaea</taxon>
        <taxon>Thermoproteota</taxon>
        <taxon>Thermoprotei</taxon>
        <taxon>Thermoproteales</taxon>
        <taxon>Thermoproteaceae</taxon>
        <taxon>Thermoproteus</taxon>
    </lineage>
</organism>
<dbReference type="AlphaFoldDB" id="F2L0J2"/>
<sequence>MAHEIWARKAARHREYAREDLAKGRYDSAAFLAQQAAELLLKGVLIRLTGSRPLTYSVSELLSYLAKVLDKPVPEDAVRCAGSLESHYVQARYPDVRLNEYMRWEAEEAVRCMESV</sequence>
<dbReference type="KEGG" id="tuz:TUZN_1195"/>
<dbReference type="eggNOG" id="arCOG01191">
    <property type="taxonomic scope" value="Archaea"/>
</dbReference>
<dbReference type="OrthoDB" id="359241at2157"/>
<dbReference type="EMBL" id="CP002590">
    <property type="protein sequence ID" value="AEA12674.1"/>
    <property type="molecule type" value="Genomic_DNA"/>
</dbReference>
<evidence type="ECO:0000259" key="1">
    <source>
        <dbReference type="PROSITE" id="PS50910"/>
    </source>
</evidence>
<feature type="domain" description="HEPN" evidence="1">
    <location>
        <begin position="7"/>
        <end position="116"/>
    </location>
</feature>
<reference evidence="2 3" key="1">
    <citation type="journal article" date="2011" name="J. Bacteriol.">
        <title>Complete genome sequence of the thermoacidophilic crenarchaeon Thermoproteus uzoniensis 768-20.</title>
        <authorList>
            <person name="Mardanov A.V."/>
            <person name="Gumerov V.M."/>
            <person name="Beletsky A.V."/>
            <person name="Prokofeva M.I."/>
            <person name="Bonch-Osmolovskaya E.A."/>
            <person name="Ravin N.V."/>
            <person name="Skryabin K.G."/>
        </authorList>
    </citation>
    <scope>NUCLEOTIDE SEQUENCE [LARGE SCALE GENOMIC DNA]</scope>
    <source>
        <strain evidence="2 3">768-20</strain>
    </source>
</reference>
<dbReference type="Gene3D" id="1.20.120.330">
    <property type="entry name" value="Nucleotidyltransferases domain 2"/>
    <property type="match status" value="1"/>
</dbReference>
<dbReference type="GeneID" id="10360723"/>
<dbReference type="InterPro" id="IPR007842">
    <property type="entry name" value="HEPN_dom"/>
</dbReference>
<dbReference type="SMART" id="SM00748">
    <property type="entry name" value="HEPN"/>
    <property type="match status" value="1"/>
</dbReference>
<evidence type="ECO:0000313" key="3">
    <source>
        <dbReference type="Proteomes" id="UP000008138"/>
    </source>
</evidence>
<proteinExistence type="predicted"/>
<name>F2L0J2_THEU7</name>
<reference key="2">
    <citation type="submission" date="2011-03" db="EMBL/GenBank/DDBJ databases">
        <title>Complete genome sequence of the thermoacidophilic crenarchaeon Thermoproteus uzoniensis 768-20.</title>
        <authorList>
            <person name="Mardanov A.V."/>
            <person name="Gumerov V.M."/>
            <person name="Beletsky A.V."/>
            <person name="Prokofeva M.I."/>
            <person name="Bonch-Osmolovskaya E.A."/>
            <person name="Ravin N.V."/>
            <person name="Skryabin K.G."/>
        </authorList>
    </citation>
    <scope>NUCLEOTIDE SEQUENCE</scope>
    <source>
        <strain>768-20</strain>
    </source>
</reference>